<organism evidence="1 2">
    <name type="scientific">Orchesella dallaii</name>
    <dbReference type="NCBI Taxonomy" id="48710"/>
    <lineage>
        <taxon>Eukaryota</taxon>
        <taxon>Metazoa</taxon>
        <taxon>Ecdysozoa</taxon>
        <taxon>Arthropoda</taxon>
        <taxon>Hexapoda</taxon>
        <taxon>Collembola</taxon>
        <taxon>Entomobryomorpha</taxon>
        <taxon>Entomobryoidea</taxon>
        <taxon>Orchesellidae</taxon>
        <taxon>Orchesellinae</taxon>
        <taxon>Orchesella</taxon>
    </lineage>
</organism>
<proteinExistence type="predicted"/>
<comment type="caution">
    <text evidence="1">The sequence shown here is derived from an EMBL/GenBank/DDBJ whole genome shotgun (WGS) entry which is preliminary data.</text>
</comment>
<keyword evidence="2" id="KW-1185">Reference proteome</keyword>
<evidence type="ECO:0000313" key="1">
    <source>
        <dbReference type="EMBL" id="CAL8111485.1"/>
    </source>
</evidence>
<dbReference type="EMBL" id="CAXLJM020000046">
    <property type="protein sequence ID" value="CAL8111485.1"/>
    <property type="molecule type" value="Genomic_DNA"/>
</dbReference>
<evidence type="ECO:0000313" key="2">
    <source>
        <dbReference type="Proteomes" id="UP001642540"/>
    </source>
</evidence>
<dbReference type="Proteomes" id="UP001642540">
    <property type="component" value="Unassembled WGS sequence"/>
</dbReference>
<protein>
    <submittedName>
        <fullName evidence="1">Uncharacterized protein</fullName>
    </submittedName>
</protein>
<reference evidence="1 2" key="1">
    <citation type="submission" date="2024-08" db="EMBL/GenBank/DDBJ databases">
        <authorList>
            <person name="Cucini C."/>
            <person name="Frati F."/>
        </authorList>
    </citation>
    <scope>NUCLEOTIDE SEQUENCE [LARGE SCALE GENOMIC DNA]</scope>
</reference>
<name>A0ABP1QTI6_9HEXA</name>
<accession>A0ABP1QTI6</accession>
<gene>
    <name evidence="1" type="ORF">ODALV1_LOCUS15080</name>
</gene>
<sequence>MSASAGKLVITEPHGSTAPRFAGDSKISAYTNVGIKGSTFGLVCPAQSYPPAKFK</sequence>